<organism evidence="3 4">
    <name type="scientific">Exobacillus caeni</name>
    <dbReference type="NCBI Taxonomy" id="2574798"/>
    <lineage>
        <taxon>Bacteria</taxon>
        <taxon>Bacillati</taxon>
        <taxon>Bacillota</taxon>
        <taxon>Bacilli</taxon>
        <taxon>Bacillales</taxon>
        <taxon>Guptibacillaceae</taxon>
        <taxon>Exobacillus</taxon>
    </lineage>
</organism>
<keyword evidence="1" id="KW-0812">Transmembrane</keyword>
<feature type="transmembrane region" description="Helical" evidence="1">
    <location>
        <begin position="12"/>
        <end position="34"/>
    </location>
</feature>
<evidence type="ECO:0000259" key="2">
    <source>
        <dbReference type="PROSITE" id="PS50106"/>
    </source>
</evidence>
<accession>A0A5R9FA46</accession>
<feature type="transmembrane region" description="Helical" evidence="1">
    <location>
        <begin position="141"/>
        <end position="161"/>
    </location>
</feature>
<feature type="transmembrane region" description="Helical" evidence="1">
    <location>
        <begin position="271"/>
        <end position="291"/>
    </location>
</feature>
<dbReference type="EMBL" id="SWLG01000003">
    <property type="protein sequence ID" value="TLS38518.1"/>
    <property type="molecule type" value="Genomic_DNA"/>
</dbReference>
<sequence>MAELLLTSLLKGIVSFLINPLFYLIIIAAFWLGIQRVKRERLDFHTRVYGVLDDVFITMTAGLGIGLVLSAFSVALGITLPFGTIVLLSLCTILLLAIQQIRFLSPAFIFILPIVAAIFLQPFNTGIELLDKWVADLPETSISGLIILLGFLIIAEGFLVWTNGKVKTSPKLIHSKRGKVVGAHEVRRVWLLPFFLLLPVGNLTATDWWPLLSFGNETFAFIAVPFGIGFQKLVHHTLPAEAMRLNGLHLVVLGVIVFGTSLAGHLTGMQWLAVTAAIVAIVGRLAILIYHRGMNKPAYFKEQNEGLVILGIIPGSPASKMNLKVGEVVQKVNGQLLHEESDFYQGLQRNAAFCKLEVLDYNGEVRFEQRALYHNEHHELGLLFVHARKHKRASGQ</sequence>
<feature type="transmembrane region" description="Helical" evidence="1">
    <location>
        <begin position="55"/>
        <end position="72"/>
    </location>
</feature>
<feature type="transmembrane region" description="Helical" evidence="1">
    <location>
        <begin position="78"/>
        <end position="96"/>
    </location>
</feature>
<dbReference type="PROSITE" id="PS50106">
    <property type="entry name" value="PDZ"/>
    <property type="match status" value="1"/>
</dbReference>
<reference evidence="3 4" key="1">
    <citation type="submission" date="2019-04" db="EMBL/GenBank/DDBJ databases">
        <title>Bacillus caeni sp. nov., a bacterium isolated from mangrove sediment.</title>
        <authorList>
            <person name="Huang H."/>
            <person name="Mo K."/>
            <person name="Hu Y."/>
        </authorList>
    </citation>
    <scope>NUCLEOTIDE SEQUENCE [LARGE SCALE GENOMIC DNA]</scope>
    <source>
        <strain evidence="3 4">HB172195</strain>
    </source>
</reference>
<feature type="transmembrane region" description="Helical" evidence="1">
    <location>
        <begin position="189"/>
        <end position="206"/>
    </location>
</feature>
<dbReference type="AlphaFoldDB" id="A0A5R9FA46"/>
<dbReference type="InterPro" id="IPR036034">
    <property type="entry name" value="PDZ_sf"/>
</dbReference>
<feature type="domain" description="PDZ" evidence="2">
    <location>
        <begin position="306"/>
        <end position="341"/>
    </location>
</feature>
<gene>
    <name evidence="3" type="ORF">FCL54_05110</name>
</gene>
<protein>
    <submittedName>
        <fullName evidence="3">PDZ domain-containing protein</fullName>
    </submittedName>
</protein>
<dbReference type="OrthoDB" id="198399at2"/>
<keyword evidence="1" id="KW-1133">Transmembrane helix</keyword>
<evidence type="ECO:0000313" key="4">
    <source>
        <dbReference type="Proteomes" id="UP000308230"/>
    </source>
</evidence>
<dbReference type="InterPro" id="IPR001478">
    <property type="entry name" value="PDZ"/>
</dbReference>
<dbReference type="SUPFAM" id="SSF50156">
    <property type="entry name" value="PDZ domain-like"/>
    <property type="match status" value="1"/>
</dbReference>
<dbReference type="Gene3D" id="2.30.42.10">
    <property type="match status" value="1"/>
</dbReference>
<comment type="caution">
    <text evidence="3">The sequence shown here is derived from an EMBL/GenBank/DDBJ whole genome shotgun (WGS) entry which is preliminary data.</text>
</comment>
<evidence type="ECO:0000313" key="3">
    <source>
        <dbReference type="EMBL" id="TLS38518.1"/>
    </source>
</evidence>
<feature type="transmembrane region" description="Helical" evidence="1">
    <location>
        <begin position="247"/>
        <end position="265"/>
    </location>
</feature>
<keyword evidence="1" id="KW-0472">Membrane</keyword>
<proteinExistence type="predicted"/>
<keyword evidence="4" id="KW-1185">Reference proteome</keyword>
<feature type="transmembrane region" description="Helical" evidence="1">
    <location>
        <begin position="218"/>
        <end position="235"/>
    </location>
</feature>
<evidence type="ECO:0000256" key="1">
    <source>
        <dbReference type="SAM" id="Phobius"/>
    </source>
</evidence>
<feature type="transmembrane region" description="Helical" evidence="1">
    <location>
        <begin position="103"/>
        <end position="121"/>
    </location>
</feature>
<dbReference type="RefSeq" id="WP_138123875.1">
    <property type="nucleotide sequence ID" value="NZ_SWLG01000003.1"/>
</dbReference>
<dbReference type="Proteomes" id="UP000308230">
    <property type="component" value="Unassembled WGS sequence"/>
</dbReference>
<name>A0A5R9FA46_9BACL</name>